<dbReference type="SUPFAM" id="SSF57959">
    <property type="entry name" value="Leucine zipper domain"/>
    <property type="match status" value="1"/>
</dbReference>
<feature type="compositionally biased region" description="Polar residues" evidence="1">
    <location>
        <begin position="158"/>
        <end position="168"/>
    </location>
</feature>
<feature type="region of interest" description="Disordered" evidence="1">
    <location>
        <begin position="447"/>
        <end position="471"/>
    </location>
</feature>
<evidence type="ECO:0000313" key="3">
    <source>
        <dbReference type="EMBL" id="TFK30460.1"/>
    </source>
</evidence>
<dbReference type="GO" id="GO:0003700">
    <property type="term" value="F:DNA-binding transcription factor activity"/>
    <property type="evidence" value="ECO:0007669"/>
    <property type="project" value="InterPro"/>
</dbReference>
<accession>A0A5C3LCE0</accession>
<feature type="region of interest" description="Disordered" evidence="1">
    <location>
        <begin position="103"/>
        <end position="182"/>
    </location>
</feature>
<feature type="compositionally biased region" description="Basic and acidic residues" evidence="1">
    <location>
        <begin position="171"/>
        <end position="182"/>
    </location>
</feature>
<reference evidence="3 4" key="1">
    <citation type="journal article" date="2019" name="Nat. Ecol. Evol.">
        <title>Megaphylogeny resolves global patterns of mushroom evolution.</title>
        <authorList>
            <person name="Varga T."/>
            <person name="Krizsan K."/>
            <person name="Foldi C."/>
            <person name="Dima B."/>
            <person name="Sanchez-Garcia M."/>
            <person name="Sanchez-Ramirez S."/>
            <person name="Szollosi G.J."/>
            <person name="Szarkandi J.G."/>
            <person name="Papp V."/>
            <person name="Albert L."/>
            <person name="Andreopoulos W."/>
            <person name="Angelini C."/>
            <person name="Antonin V."/>
            <person name="Barry K.W."/>
            <person name="Bougher N.L."/>
            <person name="Buchanan P."/>
            <person name="Buyck B."/>
            <person name="Bense V."/>
            <person name="Catcheside P."/>
            <person name="Chovatia M."/>
            <person name="Cooper J."/>
            <person name="Damon W."/>
            <person name="Desjardin D."/>
            <person name="Finy P."/>
            <person name="Geml J."/>
            <person name="Haridas S."/>
            <person name="Hughes K."/>
            <person name="Justo A."/>
            <person name="Karasinski D."/>
            <person name="Kautmanova I."/>
            <person name="Kiss B."/>
            <person name="Kocsube S."/>
            <person name="Kotiranta H."/>
            <person name="LaButti K.M."/>
            <person name="Lechner B.E."/>
            <person name="Liimatainen K."/>
            <person name="Lipzen A."/>
            <person name="Lukacs Z."/>
            <person name="Mihaltcheva S."/>
            <person name="Morgado L.N."/>
            <person name="Niskanen T."/>
            <person name="Noordeloos M.E."/>
            <person name="Ohm R.A."/>
            <person name="Ortiz-Santana B."/>
            <person name="Ovrebo C."/>
            <person name="Racz N."/>
            <person name="Riley R."/>
            <person name="Savchenko A."/>
            <person name="Shiryaev A."/>
            <person name="Soop K."/>
            <person name="Spirin V."/>
            <person name="Szebenyi C."/>
            <person name="Tomsovsky M."/>
            <person name="Tulloss R.E."/>
            <person name="Uehling J."/>
            <person name="Grigoriev I.V."/>
            <person name="Vagvolgyi C."/>
            <person name="Papp T."/>
            <person name="Martin F.M."/>
            <person name="Miettinen O."/>
            <person name="Hibbett D.S."/>
            <person name="Nagy L.G."/>
        </authorList>
    </citation>
    <scope>NUCLEOTIDE SEQUENCE [LARGE SCALE GENOMIC DNA]</scope>
    <source>
        <strain evidence="3 4">CBS 121175</strain>
    </source>
</reference>
<dbReference type="Proteomes" id="UP000307440">
    <property type="component" value="Unassembled WGS sequence"/>
</dbReference>
<gene>
    <name evidence="3" type="ORF">FA15DRAFT_9296</name>
</gene>
<feature type="compositionally biased region" description="Basic and acidic residues" evidence="1">
    <location>
        <begin position="379"/>
        <end position="388"/>
    </location>
</feature>
<evidence type="ECO:0000313" key="4">
    <source>
        <dbReference type="Proteomes" id="UP000307440"/>
    </source>
</evidence>
<organism evidence="3 4">
    <name type="scientific">Coprinopsis marcescibilis</name>
    <name type="common">Agaric fungus</name>
    <name type="synonym">Psathyrella marcescibilis</name>
    <dbReference type="NCBI Taxonomy" id="230819"/>
    <lineage>
        <taxon>Eukaryota</taxon>
        <taxon>Fungi</taxon>
        <taxon>Dikarya</taxon>
        <taxon>Basidiomycota</taxon>
        <taxon>Agaricomycotina</taxon>
        <taxon>Agaricomycetes</taxon>
        <taxon>Agaricomycetidae</taxon>
        <taxon>Agaricales</taxon>
        <taxon>Agaricineae</taxon>
        <taxon>Psathyrellaceae</taxon>
        <taxon>Coprinopsis</taxon>
    </lineage>
</organism>
<dbReference type="InterPro" id="IPR004827">
    <property type="entry name" value="bZIP"/>
</dbReference>
<dbReference type="InterPro" id="IPR046347">
    <property type="entry name" value="bZIP_sf"/>
</dbReference>
<dbReference type="OrthoDB" id="2285533at2759"/>
<feature type="compositionally biased region" description="Basic and acidic residues" evidence="1">
    <location>
        <begin position="136"/>
        <end position="148"/>
    </location>
</feature>
<dbReference type="EMBL" id="ML210146">
    <property type="protein sequence ID" value="TFK30460.1"/>
    <property type="molecule type" value="Genomic_DNA"/>
</dbReference>
<protein>
    <recommendedName>
        <fullName evidence="2">BZIP domain-containing protein</fullName>
    </recommendedName>
</protein>
<name>A0A5C3LCE0_COPMA</name>
<feature type="domain" description="BZIP" evidence="2">
    <location>
        <begin position="31"/>
        <end position="45"/>
    </location>
</feature>
<dbReference type="AlphaFoldDB" id="A0A5C3LCE0"/>
<dbReference type="PROSITE" id="PS00036">
    <property type="entry name" value="BZIP_BASIC"/>
    <property type="match status" value="1"/>
</dbReference>
<keyword evidence="4" id="KW-1185">Reference proteome</keyword>
<sequence>MPKSITTTSQNLHPKSSGDDNPPRLSDVALRKKKNADAQAAFRARRANYIATLEATVTSLESVVLVLQDTVREGRRENLELRQENNRIRDHLREHEKYWRMLTPRKHGPTTSIEPSSSGGPTSGPLVVPPNVHLAGYHDDSLTYRPDEPCSTGPFGASDTTYSTSASISLPEHENGAGDEHAPRLTRYGAYSYSHPVQGSPRDTRWPLQVVPVTNTADSGAHTPVYLESPTIAASEMTLGGYPPEEQKPALQAVLDRAPYAFAPEDRFTQQINDPNMTGKRSMSPTPASLTSMSSTAFTFNFPEPSAPSSDRRDFDFRRHSLPHELALHGGTADISMTGVGSDAVRYRLNPCRDVLGHTPSLLAGDGNGNAAVSPDGRGSGDPDELHGRTLRRRRGTIPSSRSPTPGYQTKTCTVAVIKGYSFGALRRTRTRGKRSSEGAAKVAMDVLEARGIGPSSSSKRQRTDDEDVES</sequence>
<feature type="compositionally biased region" description="Low complexity" evidence="1">
    <location>
        <begin position="109"/>
        <end position="125"/>
    </location>
</feature>
<dbReference type="SMART" id="SM00338">
    <property type="entry name" value="BRLZ"/>
    <property type="match status" value="1"/>
</dbReference>
<proteinExistence type="predicted"/>
<feature type="compositionally biased region" description="Polar residues" evidence="1">
    <location>
        <begin position="1"/>
        <end position="14"/>
    </location>
</feature>
<feature type="region of interest" description="Disordered" evidence="1">
    <location>
        <begin position="359"/>
        <end position="388"/>
    </location>
</feature>
<feature type="region of interest" description="Disordered" evidence="1">
    <location>
        <begin position="270"/>
        <end position="292"/>
    </location>
</feature>
<evidence type="ECO:0000256" key="1">
    <source>
        <dbReference type="SAM" id="MobiDB-lite"/>
    </source>
</evidence>
<evidence type="ECO:0000259" key="2">
    <source>
        <dbReference type="PROSITE" id="PS00036"/>
    </source>
</evidence>
<feature type="region of interest" description="Disordered" evidence="1">
    <location>
        <begin position="1"/>
        <end position="26"/>
    </location>
</feature>
<dbReference type="Gene3D" id="1.20.5.170">
    <property type="match status" value="1"/>
</dbReference>